<name>A0A0B1S778_OESDE</name>
<dbReference type="EMBL" id="KN598930">
    <property type="protein sequence ID" value="KHJ80799.1"/>
    <property type="molecule type" value="Genomic_DNA"/>
</dbReference>
<evidence type="ECO:0008006" key="3">
    <source>
        <dbReference type="Google" id="ProtNLM"/>
    </source>
</evidence>
<evidence type="ECO:0000313" key="2">
    <source>
        <dbReference type="Proteomes" id="UP000053660"/>
    </source>
</evidence>
<sequence>MSSPINVSELEVHRPDYPRYDCQLEVSSYDAMSIRHESLDEAYYKGGLFWLDEISYNNLTEEEFDDWGPLVSRMDIQGFGCNVRDSESGSHRYFCLFNLSKPINFTFSE</sequence>
<keyword evidence="2" id="KW-1185">Reference proteome</keyword>
<protein>
    <recommendedName>
        <fullName evidence="3">SCP domain-containing protein</fullName>
    </recommendedName>
</protein>
<reference evidence="1 2" key="1">
    <citation type="submission" date="2014-03" db="EMBL/GenBank/DDBJ databases">
        <title>Draft genome of the hookworm Oesophagostomum dentatum.</title>
        <authorList>
            <person name="Mitreva M."/>
        </authorList>
    </citation>
    <scope>NUCLEOTIDE SEQUENCE [LARGE SCALE GENOMIC DNA]</scope>
    <source>
        <strain evidence="1 2">OD-Hann</strain>
    </source>
</reference>
<proteinExistence type="predicted"/>
<dbReference type="Pfam" id="PF17641">
    <property type="entry name" value="ASPRs"/>
    <property type="match status" value="1"/>
</dbReference>
<accession>A0A0B1S778</accession>
<dbReference type="InterPro" id="IPR035109">
    <property type="entry name" value="ASPR"/>
</dbReference>
<dbReference type="AlphaFoldDB" id="A0A0B1S778"/>
<evidence type="ECO:0000313" key="1">
    <source>
        <dbReference type="EMBL" id="KHJ80799.1"/>
    </source>
</evidence>
<organism evidence="1 2">
    <name type="scientific">Oesophagostomum dentatum</name>
    <name type="common">Nodular worm</name>
    <dbReference type="NCBI Taxonomy" id="61180"/>
    <lineage>
        <taxon>Eukaryota</taxon>
        <taxon>Metazoa</taxon>
        <taxon>Ecdysozoa</taxon>
        <taxon>Nematoda</taxon>
        <taxon>Chromadorea</taxon>
        <taxon>Rhabditida</taxon>
        <taxon>Rhabditina</taxon>
        <taxon>Rhabditomorpha</taxon>
        <taxon>Strongyloidea</taxon>
        <taxon>Strongylidae</taxon>
        <taxon>Oesophagostomum</taxon>
    </lineage>
</organism>
<dbReference type="Proteomes" id="UP000053660">
    <property type="component" value="Unassembled WGS sequence"/>
</dbReference>
<gene>
    <name evidence="1" type="ORF">OESDEN_19522</name>
</gene>